<keyword evidence="3" id="KW-1185">Reference proteome</keyword>
<keyword evidence="1" id="KW-0732">Signal</keyword>
<dbReference type="AlphaFoldDB" id="A0A6P0UM69"/>
<dbReference type="Gene3D" id="2.60.40.1930">
    <property type="match status" value="1"/>
</dbReference>
<sequence>MRKILLLSISFLFCVVISPAQEKNSTTITDAYQKYFELPRETIFLHLNKSTYLLGEEIWFKGYIYDRQSDTPATKTSNIHIGIYDDKGNQINKKLFLGFNGYTRGNIEVDSTFASGEYYIKASTNWMRNFTEDDSFVQKIRIINLETPKPKVEIGQYDLQLLPEGGHLIKGIRNTVGFKLIDQKGFGVAIEKGVLLDKDENTLLEFKSNSFGMGKFITPTLNDQEYKVVATLLNGETVEASLSGIRSRGIGISVNNLAKENVIISLNTNDLTLQEVADQQFQLLIHKNGEYSNIPVQFKTDRKNTLISLKRENLFKGINTVTLFNEKGDPILERMFFNNHEIEHPDVSVTRAAVDEDSLSIKFRIDSKGKSLQNFSVSVLPEGTGSYDHQDNILSAFLLKPYLRGHVENAAYYFRDMDRKKEYDLDILLLTQGWSRYNWDQIFSHSPKPLFEFRNGITLKGRFNEKKIDEYEEFFIFPSGSTGSKKVELSGPQFEVVNLFPQDKDTLRIALINKKRDLIKPKLSVNLVGEPGTDRISHLYESPFYRLNAPSVPDGFLQASITELDEVVLSEKKKEKKDPDARGNQRVDYVDQDFVRRFYYVTQYIESRGYAVRENPTNGRVFINVRSPRTINGTTQPAFFLNGILSFDFDILYKLPSSSIEKIIVDQNGYGGGLRGANGVIKIWLRTTPLITGNEKAKLPFFEMPIEHGFSEHKKFYTPKYQTYLDSNFRDYGVIHWASDVIPDENGEAVIKIVNTKLNNISFFIEGMGKDGSIFSSVKTLSIE</sequence>
<evidence type="ECO:0008006" key="4">
    <source>
        <dbReference type="Google" id="ProtNLM"/>
    </source>
</evidence>
<dbReference type="RefSeq" id="WP_163607379.1">
    <property type="nucleotide sequence ID" value="NZ_JAABOO010000002.1"/>
</dbReference>
<organism evidence="2 3">
    <name type="scientific">Leptobacterium flavescens</name>
    <dbReference type="NCBI Taxonomy" id="472055"/>
    <lineage>
        <taxon>Bacteria</taxon>
        <taxon>Pseudomonadati</taxon>
        <taxon>Bacteroidota</taxon>
        <taxon>Flavobacteriia</taxon>
        <taxon>Flavobacteriales</taxon>
        <taxon>Flavobacteriaceae</taxon>
        <taxon>Leptobacterium</taxon>
    </lineage>
</organism>
<gene>
    <name evidence="2" type="ORF">GWK08_11745</name>
</gene>
<name>A0A6P0UM69_9FLAO</name>
<evidence type="ECO:0000313" key="2">
    <source>
        <dbReference type="EMBL" id="NER14117.1"/>
    </source>
</evidence>
<evidence type="ECO:0000313" key="3">
    <source>
        <dbReference type="Proteomes" id="UP000468581"/>
    </source>
</evidence>
<protein>
    <recommendedName>
        <fullName evidence="4">TonB-dependent receptor plug domain-containing protein</fullName>
    </recommendedName>
</protein>
<accession>A0A6P0UM69</accession>
<dbReference type="Proteomes" id="UP000468581">
    <property type="component" value="Unassembled WGS sequence"/>
</dbReference>
<evidence type="ECO:0000256" key="1">
    <source>
        <dbReference type="SAM" id="SignalP"/>
    </source>
</evidence>
<dbReference type="EMBL" id="JAABOO010000002">
    <property type="protein sequence ID" value="NER14117.1"/>
    <property type="molecule type" value="Genomic_DNA"/>
</dbReference>
<feature type="signal peptide" evidence="1">
    <location>
        <begin position="1"/>
        <end position="22"/>
    </location>
</feature>
<feature type="chain" id="PRO_5026699345" description="TonB-dependent receptor plug domain-containing protein" evidence="1">
    <location>
        <begin position="23"/>
        <end position="784"/>
    </location>
</feature>
<reference evidence="2 3" key="1">
    <citation type="submission" date="2020-01" db="EMBL/GenBank/DDBJ databases">
        <title>Leptobacterium flavescens.</title>
        <authorList>
            <person name="Wang G."/>
        </authorList>
    </citation>
    <scope>NUCLEOTIDE SEQUENCE [LARGE SCALE GENOMIC DNA]</scope>
    <source>
        <strain evidence="2 3">KCTC 22160</strain>
    </source>
</reference>
<proteinExistence type="predicted"/>
<comment type="caution">
    <text evidence="2">The sequence shown here is derived from an EMBL/GenBank/DDBJ whole genome shotgun (WGS) entry which is preliminary data.</text>
</comment>